<dbReference type="Pfam" id="PF13531">
    <property type="entry name" value="SBP_bac_11"/>
    <property type="match status" value="1"/>
</dbReference>
<dbReference type="InterPro" id="IPR050682">
    <property type="entry name" value="ModA/WtpA"/>
</dbReference>
<dbReference type="CDD" id="cd13539">
    <property type="entry name" value="PBP2_AvModA"/>
    <property type="match status" value="1"/>
</dbReference>
<dbReference type="OrthoDB" id="9785015at2"/>
<dbReference type="KEGG" id="pgin:FRZ67_12460"/>
<evidence type="ECO:0000313" key="8">
    <source>
        <dbReference type="EMBL" id="QEC68072.1"/>
    </source>
</evidence>
<dbReference type="SUPFAM" id="SSF53850">
    <property type="entry name" value="Periplasmic binding protein-like II"/>
    <property type="match status" value="1"/>
</dbReference>
<dbReference type="PANTHER" id="PTHR30632">
    <property type="entry name" value="MOLYBDATE-BINDING PERIPLASMIC PROTEIN"/>
    <property type="match status" value="1"/>
</dbReference>
<evidence type="ECO:0000256" key="6">
    <source>
        <dbReference type="PIRSR" id="PIRSR004846-1"/>
    </source>
</evidence>
<evidence type="ECO:0000256" key="2">
    <source>
        <dbReference type="ARBA" id="ARBA00022505"/>
    </source>
</evidence>
<dbReference type="Proteomes" id="UP000321533">
    <property type="component" value="Chromosome"/>
</dbReference>
<dbReference type="PIRSF" id="PIRSF004846">
    <property type="entry name" value="ModA"/>
    <property type="match status" value="1"/>
</dbReference>
<evidence type="ECO:0000256" key="4">
    <source>
        <dbReference type="ARBA" id="ARBA00022729"/>
    </source>
</evidence>
<sequence length="253" mass="27953">MRKFFFISIMLLALVRVAAQNNKKVTIAVAANMQYAMNALKATFEQQTGIKVEVILGSSGKLTQQILEGAPYDVFISADTSYPQTLHRNKFGTVPPRVYAKGVLVLWTTTPGIVPSKDLKVLLTGNVKKIAIANPKTAPYGVAAEAILKHYNIYDKVKDKLVFGENITQTNQFISSQAADIGFTAKSVVLSDEMKGKGRWIDLDINTYAPIEQAAVILKHGAETNKDASEKFYSYLYSKTAKDIFKQFGYIVN</sequence>
<evidence type="ECO:0000313" key="9">
    <source>
        <dbReference type="Proteomes" id="UP000321533"/>
    </source>
</evidence>
<evidence type="ECO:0000256" key="5">
    <source>
        <dbReference type="ARBA" id="ARBA00062515"/>
    </source>
</evidence>
<feature type="chain" id="PRO_5023133657" evidence="7">
    <location>
        <begin position="19"/>
        <end position="253"/>
    </location>
</feature>
<comment type="similarity">
    <text evidence="1">Belongs to the bacterial solute-binding protein ModA family.</text>
</comment>
<dbReference type="GO" id="GO:0046872">
    <property type="term" value="F:metal ion binding"/>
    <property type="evidence" value="ECO:0007669"/>
    <property type="project" value="UniProtKB-KW"/>
</dbReference>
<keyword evidence="4 7" id="KW-0732">Signal</keyword>
<dbReference type="RefSeq" id="WP_147189879.1">
    <property type="nucleotide sequence ID" value="NZ_CP042435.1"/>
</dbReference>
<dbReference type="NCBIfam" id="TIGR01256">
    <property type="entry name" value="modA"/>
    <property type="match status" value="1"/>
</dbReference>
<accession>A0A5B8V9R3</accession>
<dbReference type="GO" id="GO:1901359">
    <property type="term" value="F:tungstate binding"/>
    <property type="evidence" value="ECO:0007669"/>
    <property type="project" value="UniProtKB-ARBA"/>
</dbReference>
<dbReference type="FunFam" id="3.40.190.10:FF:000035">
    <property type="entry name" value="Molybdate ABC transporter substrate-binding protein"/>
    <property type="match status" value="1"/>
</dbReference>
<evidence type="ECO:0000256" key="3">
    <source>
        <dbReference type="ARBA" id="ARBA00022723"/>
    </source>
</evidence>
<dbReference type="GO" id="GO:0030973">
    <property type="term" value="F:molybdate ion binding"/>
    <property type="evidence" value="ECO:0007669"/>
    <property type="project" value="InterPro"/>
</dbReference>
<organism evidence="8 9">
    <name type="scientific">Panacibacter ginsenosidivorans</name>
    <dbReference type="NCBI Taxonomy" id="1813871"/>
    <lineage>
        <taxon>Bacteria</taxon>
        <taxon>Pseudomonadati</taxon>
        <taxon>Bacteroidota</taxon>
        <taxon>Chitinophagia</taxon>
        <taxon>Chitinophagales</taxon>
        <taxon>Chitinophagaceae</taxon>
        <taxon>Panacibacter</taxon>
    </lineage>
</organism>
<dbReference type="AlphaFoldDB" id="A0A5B8V9R3"/>
<dbReference type="InterPro" id="IPR005950">
    <property type="entry name" value="ModA"/>
</dbReference>
<dbReference type="PANTHER" id="PTHR30632:SF14">
    <property type="entry name" value="TUNGSTATE_MOLYBDATE_CHROMATE-BINDING PROTEIN MODA"/>
    <property type="match status" value="1"/>
</dbReference>
<keyword evidence="2 6" id="KW-0500">Molybdenum</keyword>
<evidence type="ECO:0000256" key="1">
    <source>
        <dbReference type="ARBA" id="ARBA00009175"/>
    </source>
</evidence>
<protein>
    <submittedName>
        <fullName evidence="8">Molybdate ABC transporter substrate-binding protein</fullName>
    </submittedName>
</protein>
<dbReference type="Gene3D" id="3.40.190.10">
    <property type="entry name" value="Periplasmic binding protein-like II"/>
    <property type="match status" value="2"/>
</dbReference>
<keyword evidence="3 6" id="KW-0479">Metal-binding</keyword>
<dbReference type="GO" id="GO:0015689">
    <property type="term" value="P:molybdate ion transport"/>
    <property type="evidence" value="ECO:0007669"/>
    <property type="project" value="InterPro"/>
</dbReference>
<proteinExistence type="inferred from homology"/>
<feature type="binding site" evidence="6">
    <location>
        <position position="167"/>
    </location>
    <ligand>
        <name>molybdate</name>
        <dbReference type="ChEBI" id="CHEBI:36264"/>
    </ligand>
</feature>
<dbReference type="EMBL" id="CP042435">
    <property type="protein sequence ID" value="QEC68072.1"/>
    <property type="molecule type" value="Genomic_DNA"/>
</dbReference>
<keyword evidence="9" id="KW-1185">Reference proteome</keyword>
<feature type="binding site" evidence="6">
    <location>
        <position position="59"/>
    </location>
    <ligand>
        <name>molybdate</name>
        <dbReference type="ChEBI" id="CHEBI:36264"/>
    </ligand>
</feature>
<evidence type="ECO:0000256" key="7">
    <source>
        <dbReference type="SAM" id="SignalP"/>
    </source>
</evidence>
<feature type="signal peptide" evidence="7">
    <location>
        <begin position="1"/>
        <end position="18"/>
    </location>
</feature>
<gene>
    <name evidence="8" type="primary">modA</name>
    <name evidence="8" type="ORF">FRZ67_12460</name>
</gene>
<comment type="subunit">
    <text evidence="5">The complex is composed of two ATP-binding proteins (ModC), two transmembrane proteins (ModB) and a solute-binding protein (ModA).</text>
</comment>
<reference evidence="8 9" key="1">
    <citation type="journal article" date="2016" name="Int. J. Syst. Evol. Microbiol.">
        <title>Panacibacter ginsenosidivorans gen. nov., sp. nov., with ginsenoside converting activity isolated from soil of a ginseng field.</title>
        <authorList>
            <person name="Siddiqi M.Z."/>
            <person name="Muhammad Shafi S."/>
            <person name="Choi K.D."/>
            <person name="Im W.T."/>
        </authorList>
    </citation>
    <scope>NUCLEOTIDE SEQUENCE [LARGE SCALE GENOMIC DNA]</scope>
    <source>
        <strain evidence="8 9">Gsoil1550</strain>
    </source>
</reference>
<name>A0A5B8V9R3_9BACT</name>
<dbReference type="InterPro" id="IPR044084">
    <property type="entry name" value="AvModA-like_subst-bd"/>
</dbReference>